<evidence type="ECO:0000256" key="2">
    <source>
        <dbReference type="SAM" id="SignalP"/>
    </source>
</evidence>
<feature type="signal peptide" evidence="2">
    <location>
        <begin position="1"/>
        <end position="19"/>
    </location>
</feature>
<accession>A0A2J6TNQ6</accession>
<dbReference type="AlphaFoldDB" id="A0A2J6TNQ6"/>
<reference evidence="3 4" key="1">
    <citation type="submission" date="2016-04" db="EMBL/GenBank/DDBJ databases">
        <title>A degradative enzymes factory behind the ericoid mycorrhizal symbiosis.</title>
        <authorList>
            <consortium name="DOE Joint Genome Institute"/>
            <person name="Martino E."/>
            <person name="Morin E."/>
            <person name="Grelet G."/>
            <person name="Kuo A."/>
            <person name="Kohler A."/>
            <person name="Daghino S."/>
            <person name="Barry K."/>
            <person name="Choi C."/>
            <person name="Cichocki N."/>
            <person name="Clum A."/>
            <person name="Copeland A."/>
            <person name="Hainaut M."/>
            <person name="Haridas S."/>
            <person name="Labutti K."/>
            <person name="Lindquist E."/>
            <person name="Lipzen A."/>
            <person name="Khouja H.-R."/>
            <person name="Murat C."/>
            <person name="Ohm R."/>
            <person name="Olson A."/>
            <person name="Spatafora J."/>
            <person name="Veneault-Fourrey C."/>
            <person name="Henrissat B."/>
            <person name="Grigoriev I."/>
            <person name="Martin F."/>
            <person name="Perotto S."/>
        </authorList>
    </citation>
    <scope>NUCLEOTIDE SEQUENCE [LARGE SCALE GENOMIC DNA]</scope>
    <source>
        <strain evidence="3 4">E</strain>
    </source>
</reference>
<proteinExistence type="predicted"/>
<dbReference type="STRING" id="1095630.A0A2J6TNQ6"/>
<evidence type="ECO:0000256" key="1">
    <source>
        <dbReference type="SAM" id="MobiDB-lite"/>
    </source>
</evidence>
<evidence type="ECO:0000313" key="4">
    <source>
        <dbReference type="Proteomes" id="UP000235371"/>
    </source>
</evidence>
<dbReference type="EMBL" id="KZ613747">
    <property type="protein sequence ID" value="PMD64650.1"/>
    <property type="molecule type" value="Genomic_DNA"/>
</dbReference>
<dbReference type="GeneID" id="36590589"/>
<sequence>MHPAMLLAIVAISLPAVSAIEPSILFSRNTVSGGGWALRATSCAPTFQLCGHNDMCCPANTDCINSGTGNHCCAPGTICRDLIAASPQCADDSWSLWNSTTAKSGQGYFCCLPGQVGTNTGSCVAGGSNVVQTLSASLLSGATGVVGATSTSVASLTAVTDKTIPPTSSPTSTSGGTTPAQTSATGKSDAAPSRVVEQLVCLGLAVGIGALLM</sequence>
<evidence type="ECO:0008006" key="5">
    <source>
        <dbReference type="Google" id="ProtNLM"/>
    </source>
</evidence>
<name>A0A2J6TNQ6_9HELO</name>
<feature type="region of interest" description="Disordered" evidence="1">
    <location>
        <begin position="161"/>
        <end position="189"/>
    </location>
</feature>
<dbReference type="OrthoDB" id="3559798at2759"/>
<protein>
    <recommendedName>
        <fullName evidence="5">GPI anchored protein</fullName>
    </recommendedName>
</protein>
<dbReference type="Proteomes" id="UP000235371">
    <property type="component" value="Unassembled WGS sequence"/>
</dbReference>
<feature type="compositionally biased region" description="Low complexity" evidence="1">
    <location>
        <begin position="161"/>
        <end position="186"/>
    </location>
</feature>
<dbReference type="InParanoid" id="A0A2J6TNQ6"/>
<dbReference type="RefSeq" id="XP_024741554.1">
    <property type="nucleotide sequence ID" value="XM_024882512.1"/>
</dbReference>
<keyword evidence="4" id="KW-1185">Reference proteome</keyword>
<evidence type="ECO:0000313" key="3">
    <source>
        <dbReference type="EMBL" id="PMD64650.1"/>
    </source>
</evidence>
<keyword evidence="2" id="KW-0732">Signal</keyword>
<feature type="chain" id="PRO_5014357410" description="GPI anchored protein" evidence="2">
    <location>
        <begin position="20"/>
        <end position="213"/>
    </location>
</feature>
<gene>
    <name evidence="3" type="ORF">K444DRAFT_625314</name>
</gene>
<organism evidence="3 4">
    <name type="scientific">Hyaloscypha bicolor E</name>
    <dbReference type="NCBI Taxonomy" id="1095630"/>
    <lineage>
        <taxon>Eukaryota</taxon>
        <taxon>Fungi</taxon>
        <taxon>Dikarya</taxon>
        <taxon>Ascomycota</taxon>
        <taxon>Pezizomycotina</taxon>
        <taxon>Leotiomycetes</taxon>
        <taxon>Helotiales</taxon>
        <taxon>Hyaloscyphaceae</taxon>
        <taxon>Hyaloscypha</taxon>
        <taxon>Hyaloscypha bicolor</taxon>
    </lineage>
</organism>